<reference evidence="23 27" key="3">
    <citation type="submission" date="2018-03" db="EMBL/GenBank/DDBJ databases">
        <title>Non-Typhoidal Salmonella genome sequencing and assembly.</title>
        <authorList>
            <person name="Matchawe C."/>
        </authorList>
    </citation>
    <scope>NUCLEOTIDE SEQUENCE [LARGE SCALE GENOMIC DNA]</scope>
    <source>
        <strain evidence="23 27">20dea</strain>
    </source>
</reference>
<dbReference type="EMBL" id="AAHDJF010000032">
    <property type="protein sequence ID" value="EBU8210244.1"/>
    <property type="molecule type" value="Genomic_DNA"/>
</dbReference>
<reference evidence="1" key="4">
    <citation type="submission" date="2018-05" db="EMBL/GenBank/DDBJ databases">
        <authorList>
            <person name="Ashton P.M."/>
            <person name="Dallman T."/>
            <person name="Nair S."/>
            <person name="De Pinna E."/>
            <person name="Peters T."/>
            <person name="Grant K."/>
        </authorList>
    </citation>
    <scope>NUCLEOTIDE SEQUENCE [LARGE SCALE GENOMIC DNA]</scope>
    <source>
        <strain evidence="7">101434</strain>
        <strain evidence="8">103641</strain>
        <strain evidence="20">149315</strain>
        <strain evidence="11">189235</strain>
        <strain evidence="14">364196</strain>
        <strain evidence="17">38306</strain>
        <strain evidence="1">484130</strain>
        <strain evidence="2">565068</strain>
        <strain evidence="6">56960</strain>
        <strain evidence="21">572516</strain>
        <strain evidence="3">612542</strain>
        <strain evidence="4">684742</strain>
    </source>
</reference>
<dbReference type="EMBL" id="AAMIKG010000030">
    <property type="protein sequence ID" value="EDH6707808.1"/>
    <property type="molecule type" value="Genomic_DNA"/>
</dbReference>
<dbReference type="EMBL" id="AALSAF010000001">
    <property type="protein sequence ID" value="EDC7686418.1"/>
    <property type="molecule type" value="Genomic_DNA"/>
</dbReference>
<proteinExistence type="predicted"/>
<dbReference type="Proteomes" id="UP000260687">
    <property type="component" value="Unassembled WGS sequence"/>
</dbReference>
<evidence type="ECO:0000313" key="21">
    <source>
        <dbReference type="EMBL" id="MKZ74997.1"/>
    </source>
</evidence>
<dbReference type="EMBL" id="RSSB01000001">
    <property type="protein sequence ID" value="MIR92414.1"/>
    <property type="molecule type" value="Genomic_DNA"/>
</dbReference>
<dbReference type="Proteomes" id="UP000839913">
    <property type="component" value="Unassembled WGS sequence"/>
</dbReference>
<dbReference type="EMBL" id="RSSM01000001">
    <property type="protein sequence ID" value="MIS06242.1"/>
    <property type="molecule type" value="Genomic_DNA"/>
</dbReference>
<protein>
    <submittedName>
        <fullName evidence="22">Uncharacterized protein</fullName>
    </submittedName>
</protein>
<dbReference type="Proteomes" id="UP000297537">
    <property type="component" value="Unassembled WGS sequence"/>
</dbReference>
<comment type="caution">
    <text evidence="22">The sequence shown here is derived from an EMBL/GenBank/DDBJ whole genome shotgun (WGS) entry which is preliminary data.</text>
</comment>
<dbReference type="Proteomes" id="UP000839627">
    <property type="component" value="Unassembled WGS sequence"/>
</dbReference>
<dbReference type="EMBL" id="RSQT01000003">
    <property type="protein sequence ID" value="MIQ19597.1"/>
    <property type="molecule type" value="Genomic_DNA"/>
</dbReference>
<evidence type="ECO:0000313" key="10">
    <source>
        <dbReference type="EMBL" id="EDC7686418.1"/>
    </source>
</evidence>
<evidence type="ECO:0000313" key="22">
    <source>
        <dbReference type="EMBL" id="RFR75046.1"/>
    </source>
</evidence>
<name>A0A2R4HQ52_SALEN</name>
<dbReference type="EMBL" id="RTCG01000035">
    <property type="protein sequence ID" value="MJE24153.1"/>
    <property type="molecule type" value="Genomic_DNA"/>
</dbReference>
<dbReference type="Proteomes" id="UP000839583">
    <property type="component" value="Unassembled WGS sequence"/>
</dbReference>
<evidence type="ECO:0000313" key="14">
    <source>
        <dbReference type="EMBL" id="EDH6707808.1"/>
    </source>
</evidence>
<reference evidence="5" key="6">
    <citation type="submission" date="2019-07" db="EMBL/GenBank/DDBJ databases">
        <authorList>
            <consortium name="GenomeTrakr network: Whole genome sequencing for foodborne pathogen traceback"/>
        </authorList>
    </citation>
    <scope>NUCLEOTIDE SEQUENCE [LARGE SCALE GENOMIC DNA]</scope>
    <source>
        <strain evidence="19 25">15MN00229</strain>
        <strain evidence="18 26">ARIM-SE2047-05</strain>
        <strain evidence="5">CFSAN061129</strain>
        <strain evidence="13">FSIS1700529</strain>
        <strain evidence="12">FSIS1709923</strain>
    </source>
</reference>
<dbReference type="EMBL" id="AAIUPJ010000006">
    <property type="protein sequence ID" value="ECI2604637.1"/>
    <property type="molecule type" value="Genomic_DNA"/>
</dbReference>
<reference evidence="9" key="5">
    <citation type="submission" date="2018-07" db="EMBL/GenBank/DDBJ databases">
        <authorList>
            <consortium name="PulseNet: The National Subtyping Network for Foodborne Disease Surveillance"/>
            <person name="Tarr C.L."/>
            <person name="Trees E."/>
            <person name="Katz L.S."/>
            <person name="Carleton-Romer H.A."/>
            <person name="Stroika S."/>
            <person name="Kucerova Z."/>
            <person name="Roache K.F."/>
            <person name="Sabol A.L."/>
            <person name="Besser J."/>
            <person name="Gerner-Smidt P."/>
        </authorList>
    </citation>
    <scope>NUCLEOTIDE SEQUENCE [LARGE SCALE GENOMIC DNA]</scope>
    <source>
        <strain evidence="10">PNUSAS004231</strain>
        <strain evidence="9">PNUSAS004368</strain>
        <strain evidence="15">PNUSAS013738</strain>
    </source>
</reference>
<accession>A0A3E1X8G0</accession>
<dbReference type="EMBL" id="AAMFGN010000001">
    <property type="protein sequence ID" value="EDG7638426.1"/>
    <property type="molecule type" value="Genomic_DNA"/>
</dbReference>
<dbReference type="EMBL" id="AALRZM010000042">
    <property type="protein sequence ID" value="EDC7601069.1"/>
    <property type="molecule type" value="Genomic_DNA"/>
</dbReference>
<dbReference type="EMBL" id="AAHLVR010000005">
    <property type="protein sequence ID" value="EBX6308398.1"/>
    <property type="molecule type" value="Genomic_DNA"/>
</dbReference>
<evidence type="ECO:0000313" key="20">
    <source>
        <dbReference type="EMBL" id="MJE24153.1"/>
    </source>
</evidence>
<evidence type="ECO:0000313" key="23">
    <source>
        <dbReference type="EMBL" id="TGC91163.1"/>
    </source>
</evidence>
<sequence>MFSKNSFMNAPKTSYANSLLLFPSRQHRDYVKKQRADIENIGNNVKRFVRVFICHLNLQKWLYCYQYKDNFSCPDKSFLKLFVLTGFIHLLNGCVLVWSCHLDALRSHILFYHRQQGKLAAGIDF</sequence>
<dbReference type="Proteomes" id="UP000839577">
    <property type="component" value="Unassembled WGS sequence"/>
</dbReference>
<evidence type="ECO:0000313" key="13">
    <source>
        <dbReference type="EMBL" id="EDG7638426.1"/>
    </source>
</evidence>
<dbReference type="Proteomes" id="UP000839564">
    <property type="component" value="Unassembled WGS sequence"/>
</dbReference>
<evidence type="ECO:0000313" key="2">
    <source>
        <dbReference type="EMBL" id="EBX6308398.1"/>
    </source>
</evidence>
<dbReference type="Proteomes" id="UP000839643">
    <property type="component" value="Unassembled WGS sequence"/>
</dbReference>
<reference evidence="16" key="2">
    <citation type="journal article" date="2018" name="Genome Biol.">
        <title>SKESA: strategic k-mer extension for scrupulous assemblies.</title>
        <authorList>
            <person name="Souvorov A."/>
            <person name="Agarwala R."/>
            <person name="Lipman D.J."/>
        </authorList>
    </citation>
    <scope>NUCLEOTIDE SEQUENCE</scope>
    <source>
        <strain evidence="16">CAL-FD-2018-MI-1381-0006</strain>
    </source>
</reference>
<dbReference type="Proteomes" id="UP000839574">
    <property type="component" value="Unassembled WGS sequence"/>
</dbReference>
<dbReference type="EMBL" id="DAAAMC010000074">
    <property type="protein sequence ID" value="HAA1100794.1"/>
    <property type="molecule type" value="Genomic_DNA"/>
</dbReference>
<accession>A0A2R4HQ52</accession>
<organism evidence="22 24">
    <name type="scientific">Salmonella enteritidis</name>
    <dbReference type="NCBI Taxonomy" id="149539"/>
    <lineage>
        <taxon>Bacteria</taxon>
        <taxon>Pseudomonadati</taxon>
        <taxon>Pseudomonadota</taxon>
        <taxon>Gammaproteobacteria</taxon>
        <taxon>Enterobacterales</taxon>
        <taxon>Enterobacteriaceae</taxon>
        <taxon>Salmonella</taxon>
    </lineage>
</organism>
<reference evidence="22 24" key="1">
    <citation type="submission" date="2017-08" db="EMBL/GenBank/DDBJ databases">
        <title>Produce relevant pathogen strain collection.</title>
        <authorList>
            <person name="Harrand S."/>
        </authorList>
    </citation>
    <scope>NUCLEOTIDE SEQUENCE [LARGE SCALE GENOMIC DNA]</scope>
    <source>
        <strain evidence="22 24">BAA 1045</strain>
    </source>
</reference>
<dbReference type="Proteomes" id="UP000839635">
    <property type="component" value="Unassembled WGS sequence"/>
</dbReference>
<dbReference type="Proteomes" id="UP000839657">
    <property type="component" value="Unassembled WGS sequence"/>
</dbReference>
<evidence type="ECO:0000313" key="24">
    <source>
        <dbReference type="Proteomes" id="UP000260687"/>
    </source>
</evidence>
<dbReference type="Proteomes" id="UP000278953">
    <property type="component" value="Unassembled WGS sequence"/>
</dbReference>
<dbReference type="EMBL" id="AAHQHJ010000037">
    <property type="protein sequence ID" value="EBZ1785928.1"/>
    <property type="molecule type" value="Genomic_DNA"/>
</dbReference>
<dbReference type="Proteomes" id="UP000839681">
    <property type="component" value="Unassembled WGS sequence"/>
</dbReference>
<dbReference type="Proteomes" id="UP000839685">
    <property type="component" value="Unassembled WGS sequence"/>
</dbReference>
<evidence type="ECO:0000313" key="6">
    <source>
        <dbReference type="EMBL" id="ECY4065827.1"/>
    </source>
</evidence>
<evidence type="ECO:0000313" key="19">
    <source>
        <dbReference type="EMBL" id="MIS06242.1"/>
    </source>
</evidence>
<dbReference type="EMBL" id="RUPV01000029">
    <property type="protein sequence ID" value="MKZ74997.1"/>
    <property type="molecule type" value="Genomic_DNA"/>
</dbReference>
<dbReference type="EMBL" id="AAMAIN010000002">
    <property type="protein sequence ID" value="EDF2955673.1"/>
    <property type="molecule type" value="Genomic_DNA"/>
</dbReference>
<evidence type="ECO:0000313" key="8">
    <source>
        <dbReference type="EMBL" id="EDA7386188.1"/>
    </source>
</evidence>
<evidence type="ECO:0000313" key="16">
    <source>
        <dbReference type="EMBL" id="HAA1100794.1"/>
    </source>
</evidence>
<dbReference type="EMBL" id="PYKJ01000463">
    <property type="protein sequence ID" value="TGC91163.1"/>
    <property type="molecule type" value="Genomic_DNA"/>
</dbReference>
<evidence type="ECO:0000313" key="7">
    <source>
        <dbReference type="EMBL" id="ECZ9358373.1"/>
    </source>
</evidence>
<dbReference type="Proteomes" id="UP000839910">
    <property type="component" value="Unassembled WGS sequence"/>
</dbReference>
<evidence type="ECO:0000313" key="11">
    <source>
        <dbReference type="EMBL" id="EDF2955673.1"/>
    </source>
</evidence>
<dbReference type="Proteomes" id="UP000839912">
    <property type="component" value="Unassembled WGS sequence"/>
</dbReference>
<dbReference type="EMBL" id="AALDBB010000003">
    <property type="protein sequence ID" value="ECY4065827.1"/>
    <property type="molecule type" value="Genomic_DNA"/>
</dbReference>
<dbReference type="Proteomes" id="UP000839702">
    <property type="component" value="Unassembled WGS sequence"/>
</dbReference>
<evidence type="ECO:0000313" key="27">
    <source>
        <dbReference type="Proteomes" id="UP000297537"/>
    </source>
</evidence>
<dbReference type="Proteomes" id="UP000885269">
    <property type="component" value="Unassembled WGS sequence"/>
</dbReference>
<evidence type="ECO:0000313" key="17">
    <source>
        <dbReference type="EMBL" id="MIQ19597.1"/>
    </source>
</evidence>
<dbReference type="Proteomes" id="UP000268418">
    <property type="component" value="Unassembled WGS sequence"/>
</dbReference>
<evidence type="ECO:0000313" key="3">
    <source>
        <dbReference type="EMBL" id="EBZ1785928.1"/>
    </source>
</evidence>
<evidence type="ECO:0000313" key="9">
    <source>
        <dbReference type="EMBL" id="EDC7601069.1"/>
    </source>
</evidence>
<dbReference type="Proteomes" id="UP000885292">
    <property type="component" value="Unassembled WGS sequence"/>
</dbReference>
<evidence type="ECO:0000313" key="25">
    <source>
        <dbReference type="Proteomes" id="UP000268418"/>
    </source>
</evidence>
<gene>
    <name evidence="8" type="ORF">A3U78_21545</name>
    <name evidence="7" type="ORF">A3V28_09500</name>
    <name evidence="19" type="ORF">ACT96_01750</name>
    <name evidence="18" type="ORF">AGN17_01715</name>
    <name evidence="6" type="ORF">AU775_02485</name>
    <name evidence="12" type="ORF">B0F61_06665</name>
    <name evidence="13" type="ORF">B9756_03420</name>
    <name evidence="10" type="ORF">BJO06_00050</name>
    <name evidence="9" type="ORF">BJO39_22790</name>
    <name evidence="11" type="ORF">BZ881_04550</name>
    <name evidence="23" type="ORF">C9F08_23070</name>
    <name evidence="14" type="ORF">CB498_22955</name>
    <name evidence="15" type="ORF">CBQ45_01685</name>
    <name evidence="5" type="ORF">CBS77_11270</name>
    <name evidence="22" type="ORF">CRE05_24310</name>
    <name evidence="21" type="ORF">D4E56_22450</name>
    <name evidence="3" type="ORF">D8S08_18655</name>
    <name evidence="20" type="ORF">DLM07_16960</name>
    <name evidence="1" type="ORF">DLQ89_15170</name>
    <name evidence="2" type="ORF">DS187_10780</name>
    <name evidence="4" type="ORF">EZX35_05515</name>
    <name evidence="16" type="ORF">GDN42_21895</name>
    <name evidence="17" type="ORF">ZQ07_03080</name>
</gene>
<dbReference type="EMBL" id="AAHYCB010000002">
    <property type="protein sequence ID" value="ECB5911256.1"/>
    <property type="molecule type" value="Genomic_DNA"/>
</dbReference>
<dbReference type="EMBL" id="AALIIV010000007">
    <property type="protein sequence ID" value="ECZ9358373.1"/>
    <property type="molecule type" value="Genomic_DNA"/>
</dbReference>
<evidence type="ECO:0000313" key="12">
    <source>
        <dbReference type="EMBL" id="EDF5684446.1"/>
    </source>
</evidence>
<evidence type="ECO:0000313" key="26">
    <source>
        <dbReference type="Proteomes" id="UP000278953"/>
    </source>
</evidence>
<dbReference type="Proteomes" id="UP000885271">
    <property type="component" value="Unassembled WGS sequence"/>
</dbReference>
<dbReference type="EMBL" id="AAMBFU010000002">
    <property type="protein sequence ID" value="EDF5684446.1"/>
    <property type="molecule type" value="Genomic_DNA"/>
</dbReference>
<dbReference type="AlphaFoldDB" id="A0A2R4HQ52"/>
<dbReference type="EMBL" id="AAMKIN010000001">
    <property type="protein sequence ID" value="EDI2529732.1"/>
    <property type="molecule type" value="Genomic_DNA"/>
</dbReference>
<evidence type="ECO:0000313" key="15">
    <source>
        <dbReference type="EMBL" id="EDI2529732.1"/>
    </source>
</evidence>
<reference evidence="16" key="7">
    <citation type="submission" date="2019-10" db="EMBL/GenBank/DDBJ databases">
        <authorList>
            <consortium name="NCBI Pathogen Detection Project"/>
        </authorList>
    </citation>
    <scope>NUCLEOTIDE SEQUENCE</scope>
    <source>
        <strain evidence="16">CAL-FD-2018-MI-1381-0006</strain>
    </source>
</reference>
<dbReference type="EMBL" id="AALLBU010000039">
    <property type="protein sequence ID" value="EDA7386188.1"/>
    <property type="molecule type" value="Genomic_DNA"/>
</dbReference>
<evidence type="ECO:0000313" key="5">
    <source>
        <dbReference type="EMBL" id="ECI2604637.1"/>
    </source>
</evidence>
<dbReference type="Proteomes" id="UP000839651">
    <property type="component" value="Unassembled WGS sequence"/>
</dbReference>
<evidence type="ECO:0000313" key="18">
    <source>
        <dbReference type="EMBL" id="MIR92414.1"/>
    </source>
</evidence>
<dbReference type="EMBL" id="PDBK01000059">
    <property type="protein sequence ID" value="RFR75046.1"/>
    <property type="molecule type" value="Genomic_DNA"/>
</dbReference>
<evidence type="ECO:0000313" key="4">
    <source>
        <dbReference type="EMBL" id="ECB5911256.1"/>
    </source>
</evidence>
<evidence type="ECO:0000313" key="1">
    <source>
        <dbReference type="EMBL" id="EBU8210244.1"/>
    </source>
</evidence>